<evidence type="ECO:0000313" key="1">
    <source>
        <dbReference type="EMBL" id="CAD6335798.1"/>
    </source>
</evidence>
<dbReference type="EMBL" id="CAJGYO010000018">
    <property type="protein sequence ID" value="CAD6335798.1"/>
    <property type="molecule type" value="Genomic_DNA"/>
</dbReference>
<organism evidence="1 2">
    <name type="scientific">Miscanthus lutarioriparius</name>
    <dbReference type="NCBI Taxonomy" id="422564"/>
    <lineage>
        <taxon>Eukaryota</taxon>
        <taxon>Viridiplantae</taxon>
        <taxon>Streptophyta</taxon>
        <taxon>Embryophyta</taxon>
        <taxon>Tracheophyta</taxon>
        <taxon>Spermatophyta</taxon>
        <taxon>Magnoliopsida</taxon>
        <taxon>Liliopsida</taxon>
        <taxon>Poales</taxon>
        <taxon>Poaceae</taxon>
        <taxon>PACMAD clade</taxon>
        <taxon>Panicoideae</taxon>
        <taxon>Andropogonodae</taxon>
        <taxon>Andropogoneae</taxon>
        <taxon>Saccharinae</taxon>
        <taxon>Miscanthus</taxon>
    </lineage>
</organism>
<gene>
    <name evidence="1" type="ORF">NCGR_LOCUS59896</name>
</gene>
<dbReference type="AlphaFoldDB" id="A0A811S4D1"/>
<proteinExistence type="predicted"/>
<sequence>MDPQISEVRKAWKIMPAVCLDLIKMLHAAAEAEPRNASPSVTALLAWEQACPAGLASDRTRMQCKCQIGVSLLIAKTDHTTI</sequence>
<comment type="caution">
    <text evidence="1">The sequence shown here is derived from an EMBL/GenBank/DDBJ whole genome shotgun (WGS) entry which is preliminary data.</text>
</comment>
<protein>
    <submittedName>
        <fullName evidence="1">Uncharacterized protein</fullName>
    </submittedName>
</protein>
<accession>A0A811S4D1</accession>
<keyword evidence="2" id="KW-1185">Reference proteome</keyword>
<reference evidence="1" key="1">
    <citation type="submission" date="2020-10" db="EMBL/GenBank/DDBJ databases">
        <authorList>
            <person name="Han B."/>
            <person name="Lu T."/>
            <person name="Zhao Q."/>
            <person name="Huang X."/>
            <person name="Zhao Y."/>
        </authorList>
    </citation>
    <scope>NUCLEOTIDE SEQUENCE</scope>
</reference>
<evidence type="ECO:0000313" key="2">
    <source>
        <dbReference type="Proteomes" id="UP000604825"/>
    </source>
</evidence>
<dbReference type="Proteomes" id="UP000604825">
    <property type="component" value="Unassembled WGS sequence"/>
</dbReference>
<name>A0A811S4D1_9POAL</name>